<gene>
    <name evidence="1" type="ORF">CSSPJE1EN1_LOCUS9636</name>
</gene>
<proteinExistence type="predicted"/>
<evidence type="ECO:0000313" key="1">
    <source>
        <dbReference type="EMBL" id="CAK9264158.1"/>
    </source>
</evidence>
<reference evidence="1" key="1">
    <citation type="submission" date="2024-02" db="EMBL/GenBank/DDBJ databases">
        <authorList>
            <consortium name="ELIXIR-Norway"/>
            <consortium name="Elixir Norway"/>
        </authorList>
    </citation>
    <scope>NUCLEOTIDE SEQUENCE</scope>
</reference>
<protein>
    <submittedName>
        <fullName evidence="1">Uncharacterized protein</fullName>
    </submittedName>
</protein>
<name>A0ABP0WBE2_9BRYO</name>
<dbReference type="Proteomes" id="UP001497444">
    <property type="component" value="Chromosome 16"/>
</dbReference>
<sequence>MSPLAKPEELYLPFLSYNLAVYTLSPAGPVMDINSPSISPPHRHGHLQGTGGSTAIAGAPSCSLGGDVGRASLKGGRGGDQHFSIRIVEEGAPLSYDVCFGFCGMAGEADGEEGNRGYSIKIVEEGLIVAL</sequence>
<accession>A0ABP0WBE2</accession>
<keyword evidence="2" id="KW-1185">Reference proteome</keyword>
<evidence type="ECO:0000313" key="2">
    <source>
        <dbReference type="Proteomes" id="UP001497444"/>
    </source>
</evidence>
<organism evidence="1 2">
    <name type="scientific">Sphagnum jensenii</name>
    <dbReference type="NCBI Taxonomy" id="128206"/>
    <lineage>
        <taxon>Eukaryota</taxon>
        <taxon>Viridiplantae</taxon>
        <taxon>Streptophyta</taxon>
        <taxon>Embryophyta</taxon>
        <taxon>Bryophyta</taxon>
        <taxon>Sphagnophytina</taxon>
        <taxon>Sphagnopsida</taxon>
        <taxon>Sphagnales</taxon>
        <taxon>Sphagnaceae</taxon>
        <taxon>Sphagnum</taxon>
    </lineage>
</organism>
<dbReference type="EMBL" id="OZ020111">
    <property type="protein sequence ID" value="CAK9264158.1"/>
    <property type="molecule type" value="Genomic_DNA"/>
</dbReference>